<sequence length="552" mass="62722">MIDLCLKEYGDQVSMHCRVERPLTMPVCPMSQEFLKASHFSLGPDPRLHDGTMQCTTHRDYPAYSSITLVQPHSSPPQGTIFQREARWAAQKRVSEMRRAFSPPSQDELRKHTMEHTRAMQTSNLHLHADMRPALNLSIARTDYGWPELPPSARADIRGARLLFDRDSMPSGDREQLRMPPTSYQAHYPPYDEVTPQPRAPSSHLGGPNTLKWNYKGQEDTSYKKQFQALPSPPALMCKRASSSINLGDSKVGYSPLCSLVKQTYTPQGLSPHRYDKAQAAAHIHQVNIGPGDRRFYGRTTVNDHFDAKEPEPFVLHHDKTPESHIMKGNWCPGPGSLATSSKFFYGPPPATQPPSRQVSHEKLKDHVVFGEPKLLGNFFQTSMGSDYCPLTTPIKRRTLKLSLLESNFPEGTGELDFLTTNQMMMKPHGIVRATITEDLLRKMTLNSCLYLPGLQAVNPRGSFGCRQNHNFLWARKCKYSHIEPPLGRQRFFSTQYQDEYPYKYLGPLVQKLSYMQESHLPMGTPKYLGCWHEQVDPRGPQTPMYPCLSQQ</sequence>
<organism evidence="1 2">
    <name type="scientific">Apodemus speciosus</name>
    <name type="common">Large Japanese field mouse</name>
    <dbReference type="NCBI Taxonomy" id="105296"/>
    <lineage>
        <taxon>Eukaryota</taxon>
        <taxon>Metazoa</taxon>
        <taxon>Chordata</taxon>
        <taxon>Craniata</taxon>
        <taxon>Vertebrata</taxon>
        <taxon>Euteleostomi</taxon>
        <taxon>Mammalia</taxon>
        <taxon>Eutheria</taxon>
        <taxon>Euarchontoglires</taxon>
        <taxon>Glires</taxon>
        <taxon>Rodentia</taxon>
        <taxon>Myomorpha</taxon>
        <taxon>Muroidea</taxon>
        <taxon>Muridae</taxon>
        <taxon>Murinae</taxon>
        <taxon>Apodemus</taxon>
    </lineage>
</organism>
<evidence type="ECO:0000313" key="2">
    <source>
        <dbReference type="Proteomes" id="UP001623349"/>
    </source>
</evidence>
<keyword evidence="2" id="KW-1185">Reference proteome</keyword>
<evidence type="ECO:0000313" key="1">
    <source>
        <dbReference type="EMBL" id="GAB1290517.1"/>
    </source>
</evidence>
<dbReference type="InterPro" id="IPR028001">
    <property type="entry name" value="SAXO5"/>
</dbReference>
<comment type="caution">
    <text evidence="1">The sequence shown here is derived from an EMBL/GenBank/DDBJ whole genome shotgun (WGS) entry which is preliminary data.</text>
</comment>
<gene>
    <name evidence="1" type="ORF">APTSU1_000574700</name>
</gene>
<dbReference type="PANTHER" id="PTHR34828">
    <property type="entry name" value="TESTIS-EXPRESSED PROTEIN 45"/>
    <property type="match status" value="1"/>
</dbReference>
<reference evidence="1 2" key="1">
    <citation type="submission" date="2024-08" db="EMBL/GenBank/DDBJ databases">
        <title>The draft genome of Apodemus speciosus.</title>
        <authorList>
            <person name="Nabeshima K."/>
            <person name="Suzuki S."/>
            <person name="Onuma M."/>
        </authorList>
    </citation>
    <scope>NUCLEOTIDE SEQUENCE [LARGE SCALE GENOMIC DNA]</scope>
    <source>
        <strain evidence="1">IB14-021</strain>
    </source>
</reference>
<dbReference type="Proteomes" id="UP001623349">
    <property type="component" value="Unassembled WGS sequence"/>
</dbReference>
<name>A0ABQ0ETZ4_APOSI</name>
<protein>
    <submittedName>
        <fullName evidence="1">Testis-expressed 45</fullName>
    </submittedName>
</protein>
<accession>A0ABQ0ETZ4</accession>
<dbReference type="EMBL" id="BAAFST010000005">
    <property type="protein sequence ID" value="GAB1290517.1"/>
    <property type="molecule type" value="Genomic_DNA"/>
</dbReference>
<dbReference type="PANTHER" id="PTHR34828:SF1">
    <property type="entry name" value="TESTIS-EXPRESSED PROTEIN 45"/>
    <property type="match status" value="1"/>
</dbReference>
<proteinExistence type="predicted"/>
<dbReference type="Pfam" id="PF15373">
    <property type="entry name" value="SAXO5-like"/>
    <property type="match status" value="2"/>
</dbReference>